<evidence type="ECO:0000313" key="1">
    <source>
        <dbReference type="EMBL" id="KAH3724658.1"/>
    </source>
</evidence>
<dbReference type="AlphaFoldDB" id="A0A9D4CHL7"/>
<dbReference type="Proteomes" id="UP000828390">
    <property type="component" value="Unassembled WGS sequence"/>
</dbReference>
<protein>
    <submittedName>
        <fullName evidence="1">Uncharacterized protein</fullName>
    </submittedName>
</protein>
<accession>A0A9D4CHL7</accession>
<reference evidence="1" key="1">
    <citation type="journal article" date="2019" name="bioRxiv">
        <title>The Genome of the Zebra Mussel, Dreissena polymorpha: A Resource for Invasive Species Research.</title>
        <authorList>
            <person name="McCartney M.A."/>
            <person name="Auch B."/>
            <person name="Kono T."/>
            <person name="Mallez S."/>
            <person name="Zhang Y."/>
            <person name="Obille A."/>
            <person name="Becker A."/>
            <person name="Abrahante J.E."/>
            <person name="Garbe J."/>
            <person name="Badalamenti J.P."/>
            <person name="Herman A."/>
            <person name="Mangelson H."/>
            <person name="Liachko I."/>
            <person name="Sullivan S."/>
            <person name="Sone E.D."/>
            <person name="Koren S."/>
            <person name="Silverstein K.A.T."/>
            <person name="Beckman K.B."/>
            <person name="Gohl D.M."/>
        </authorList>
    </citation>
    <scope>NUCLEOTIDE SEQUENCE</scope>
    <source>
        <strain evidence="1">Duluth1</strain>
        <tissue evidence="1">Whole animal</tissue>
    </source>
</reference>
<name>A0A9D4CHL7_DREPO</name>
<proteinExistence type="predicted"/>
<organism evidence="1 2">
    <name type="scientific">Dreissena polymorpha</name>
    <name type="common">Zebra mussel</name>
    <name type="synonym">Mytilus polymorpha</name>
    <dbReference type="NCBI Taxonomy" id="45954"/>
    <lineage>
        <taxon>Eukaryota</taxon>
        <taxon>Metazoa</taxon>
        <taxon>Spiralia</taxon>
        <taxon>Lophotrochozoa</taxon>
        <taxon>Mollusca</taxon>
        <taxon>Bivalvia</taxon>
        <taxon>Autobranchia</taxon>
        <taxon>Heteroconchia</taxon>
        <taxon>Euheterodonta</taxon>
        <taxon>Imparidentia</taxon>
        <taxon>Neoheterodontei</taxon>
        <taxon>Myida</taxon>
        <taxon>Dreissenoidea</taxon>
        <taxon>Dreissenidae</taxon>
        <taxon>Dreissena</taxon>
    </lineage>
</organism>
<gene>
    <name evidence="1" type="ORF">DPMN_050481</name>
</gene>
<comment type="caution">
    <text evidence="1">The sequence shown here is derived from an EMBL/GenBank/DDBJ whole genome shotgun (WGS) entry which is preliminary data.</text>
</comment>
<sequence length="87" mass="9636">MNICTCTCKTDKHTHPCNIHVKRQLQFLRWVFTVCLHGVTADKSKVTTESHDVTADIGDVTEDSRVVTADGRYVTTDFHDVTAGGLS</sequence>
<evidence type="ECO:0000313" key="2">
    <source>
        <dbReference type="Proteomes" id="UP000828390"/>
    </source>
</evidence>
<reference evidence="1" key="2">
    <citation type="submission" date="2020-11" db="EMBL/GenBank/DDBJ databases">
        <authorList>
            <person name="McCartney M.A."/>
            <person name="Auch B."/>
            <person name="Kono T."/>
            <person name="Mallez S."/>
            <person name="Becker A."/>
            <person name="Gohl D.M."/>
            <person name="Silverstein K.A.T."/>
            <person name="Koren S."/>
            <person name="Bechman K.B."/>
            <person name="Herman A."/>
            <person name="Abrahante J.E."/>
            <person name="Garbe J."/>
        </authorList>
    </citation>
    <scope>NUCLEOTIDE SEQUENCE</scope>
    <source>
        <strain evidence="1">Duluth1</strain>
        <tissue evidence="1">Whole animal</tissue>
    </source>
</reference>
<keyword evidence="2" id="KW-1185">Reference proteome</keyword>
<dbReference type="EMBL" id="JAIWYP010000012">
    <property type="protein sequence ID" value="KAH3724658.1"/>
    <property type="molecule type" value="Genomic_DNA"/>
</dbReference>